<dbReference type="Gene3D" id="3.20.20.370">
    <property type="entry name" value="Glycoside hydrolase/deacetylase"/>
    <property type="match status" value="1"/>
</dbReference>
<feature type="domain" description="NodB homology" evidence="4">
    <location>
        <begin position="103"/>
        <end position="282"/>
    </location>
</feature>
<dbReference type="CDD" id="cd10918">
    <property type="entry name" value="CE4_NodB_like_5s_6s"/>
    <property type="match status" value="1"/>
</dbReference>
<dbReference type="Pfam" id="PF01522">
    <property type="entry name" value="Polysacc_deac_1"/>
    <property type="match status" value="1"/>
</dbReference>
<feature type="transmembrane region" description="Helical" evidence="3">
    <location>
        <begin position="10"/>
        <end position="27"/>
    </location>
</feature>
<dbReference type="InterPro" id="IPR002509">
    <property type="entry name" value="NODB_dom"/>
</dbReference>
<evidence type="ECO:0000313" key="6">
    <source>
        <dbReference type="Proteomes" id="UP000667802"/>
    </source>
</evidence>
<dbReference type="AlphaFoldDB" id="A0AAP5IA75"/>
<evidence type="ECO:0000256" key="2">
    <source>
        <dbReference type="ARBA" id="ARBA00022729"/>
    </source>
</evidence>
<keyword evidence="3" id="KW-1133">Transmembrane helix</keyword>
<dbReference type="PROSITE" id="PS51677">
    <property type="entry name" value="NODB"/>
    <property type="match status" value="1"/>
</dbReference>
<dbReference type="InterPro" id="IPR051398">
    <property type="entry name" value="Polysacch_Deacetylase"/>
</dbReference>
<keyword evidence="3" id="KW-0472">Membrane</keyword>
<dbReference type="EMBL" id="JAALHA020000008">
    <property type="protein sequence ID" value="MDR9896397.1"/>
    <property type="molecule type" value="Genomic_DNA"/>
</dbReference>
<comment type="caution">
    <text evidence="5">The sequence shown here is derived from an EMBL/GenBank/DDBJ whole genome shotgun (WGS) entry which is preliminary data.</text>
</comment>
<name>A0AAP5IA75_9CYAN</name>
<proteinExistence type="predicted"/>
<organism evidence="5 6">
    <name type="scientific">Aetokthonos hydrillicola Thurmond2011</name>
    <dbReference type="NCBI Taxonomy" id="2712845"/>
    <lineage>
        <taxon>Bacteria</taxon>
        <taxon>Bacillati</taxon>
        <taxon>Cyanobacteriota</taxon>
        <taxon>Cyanophyceae</taxon>
        <taxon>Nostocales</taxon>
        <taxon>Hapalosiphonaceae</taxon>
        <taxon>Aetokthonos</taxon>
    </lineage>
</organism>
<dbReference type="GO" id="GO:0005975">
    <property type="term" value="P:carbohydrate metabolic process"/>
    <property type="evidence" value="ECO:0007669"/>
    <property type="project" value="InterPro"/>
</dbReference>
<dbReference type="GO" id="GO:0016810">
    <property type="term" value="F:hydrolase activity, acting on carbon-nitrogen (but not peptide) bonds"/>
    <property type="evidence" value="ECO:0007669"/>
    <property type="project" value="InterPro"/>
</dbReference>
<reference evidence="6" key="1">
    <citation type="journal article" date="2021" name="Science">
        <title>Hunting the eagle killer: A cyanobacterial neurotoxin causes vacuolar myelinopathy.</title>
        <authorList>
            <person name="Breinlinger S."/>
            <person name="Phillips T.J."/>
            <person name="Haram B.N."/>
            <person name="Mares J."/>
            <person name="Martinez Yerena J.A."/>
            <person name="Hrouzek P."/>
            <person name="Sobotka R."/>
            <person name="Henderson W.M."/>
            <person name="Schmieder P."/>
            <person name="Williams S.M."/>
            <person name="Lauderdale J.D."/>
            <person name="Wilde H.D."/>
            <person name="Gerrin W."/>
            <person name="Kust A."/>
            <person name="Washington J.W."/>
            <person name="Wagner C."/>
            <person name="Geier B."/>
            <person name="Liebeke M."/>
            <person name="Enke H."/>
            <person name="Niedermeyer T.H.J."/>
            <person name="Wilde S.B."/>
        </authorList>
    </citation>
    <scope>NUCLEOTIDE SEQUENCE [LARGE SCALE GENOMIC DNA]</scope>
    <source>
        <strain evidence="6">Thurmond2011</strain>
    </source>
</reference>
<evidence type="ECO:0000256" key="1">
    <source>
        <dbReference type="ARBA" id="ARBA00004613"/>
    </source>
</evidence>
<evidence type="ECO:0000259" key="4">
    <source>
        <dbReference type="PROSITE" id="PS51677"/>
    </source>
</evidence>
<dbReference type="PANTHER" id="PTHR34216">
    <property type="match status" value="1"/>
</dbReference>
<evidence type="ECO:0000256" key="3">
    <source>
        <dbReference type="SAM" id="Phobius"/>
    </source>
</evidence>
<keyword evidence="2" id="KW-0732">Signal</keyword>
<dbReference type="GO" id="GO:0005576">
    <property type="term" value="C:extracellular region"/>
    <property type="evidence" value="ECO:0007669"/>
    <property type="project" value="UniProtKB-SubCell"/>
</dbReference>
<keyword evidence="3" id="KW-0812">Transmembrane</keyword>
<keyword evidence="6" id="KW-1185">Reference proteome</keyword>
<comment type="subcellular location">
    <subcellularLocation>
        <location evidence="1">Secreted</location>
    </subcellularLocation>
</comment>
<dbReference type="SUPFAM" id="SSF88713">
    <property type="entry name" value="Glycoside hydrolase/deacetylase"/>
    <property type="match status" value="1"/>
</dbReference>
<dbReference type="Proteomes" id="UP000667802">
    <property type="component" value="Unassembled WGS sequence"/>
</dbReference>
<gene>
    <name evidence="5" type="ORF">G7B40_017795</name>
</gene>
<protein>
    <submittedName>
        <fullName evidence="5">Polysaccharide deacetylase family protein</fullName>
    </submittedName>
</protein>
<dbReference type="InterPro" id="IPR011330">
    <property type="entry name" value="Glyco_hydro/deAcase_b/a-brl"/>
</dbReference>
<dbReference type="RefSeq" id="WP_208339249.1">
    <property type="nucleotide sequence ID" value="NZ_CAWQFN010000502.1"/>
</dbReference>
<dbReference type="PANTHER" id="PTHR34216:SF3">
    <property type="entry name" value="POLY-BETA-1,6-N-ACETYL-D-GLUCOSAMINE N-DEACETYLASE"/>
    <property type="match status" value="1"/>
</dbReference>
<sequence length="282" mass="32984">MRFDSQKQNFFSRILMVLFVIFVIIKLQNNPPIIPILGFHGIIDTKIPASQFAKASLHYPKKDLEKLIEYFIVHNYWFLTSQELYDFFLKKSEKIPEEHLRQKPILISFDDGYKTVHTNLLPILYKLEEKYGSKVKVVLFINPGTLAREGSIDSTHLRCEELREGLEAGFYDIQSHGKNHKKLTNLATTRLVQELLEAQTELRECTKDLDPEHQVASHLAYPYGAYNKLVKFYASKYYLSGYMYNNEILSYENLTDNYEIPRLRINRQTSVGELIEIVESAY</sequence>
<accession>A0AAP5IA75</accession>
<evidence type="ECO:0000313" key="5">
    <source>
        <dbReference type="EMBL" id="MDR9896397.1"/>
    </source>
</evidence>